<dbReference type="Proteomes" id="UP000521943">
    <property type="component" value="Unassembled WGS sequence"/>
</dbReference>
<gene>
    <name evidence="2" type="ORF">DFP72DRAFT_839162</name>
</gene>
<evidence type="ECO:0000313" key="2">
    <source>
        <dbReference type="EMBL" id="KAF6765305.1"/>
    </source>
</evidence>
<feature type="region of interest" description="Disordered" evidence="1">
    <location>
        <begin position="318"/>
        <end position="337"/>
    </location>
</feature>
<evidence type="ECO:0000256" key="1">
    <source>
        <dbReference type="SAM" id="MobiDB-lite"/>
    </source>
</evidence>
<evidence type="ECO:0000313" key="3">
    <source>
        <dbReference type="Proteomes" id="UP000521943"/>
    </source>
</evidence>
<name>A0A8H6ME73_9AGAR</name>
<reference evidence="2 3" key="1">
    <citation type="submission" date="2020-07" db="EMBL/GenBank/DDBJ databases">
        <title>Comparative genomics of pyrophilous fungi reveals a link between fire events and developmental genes.</title>
        <authorList>
            <consortium name="DOE Joint Genome Institute"/>
            <person name="Steindorff A.S."/>
            <person name="Carver A."/>
            <person name="Calhoun S."/>
            <person name="Stillman K."/>
            <person name="Liu H."/>
            <person name="Lipzen A."/>
            <person name="Pangilinan J."/>
            <person name="Labutti K."/>
            <person name="Bruns T.D."/>
            <person name="Grigoriev I.V."/>
        </authorList>
    </citation>
    <scope>NUCLEOTIDE SEQUENCE [LARGE SCALE GENOMIC DNA]</scope>
    <source>
        <strain evidence="2 3">CBS 144469</strain>
    </source>
</reference>
<keyword evidence="3" id="KW-1185">Reference proteome</keyword>
<accession>A0A8H6ME73</accession>
<comment type="caution">
    <text evidence="2">The sequence shown here is derived from an EMBL/GenBank/DDBJ whole genome shotgun (WGS) entry which is preliminary data.</text>
</comment>
<feature type="compositionally biased region" description="Low complexity" evidence="1">
    <location>
        <begin position="318"/>
        <end position="334"/>
    </location>
</feature>
<organism evidence="2 3">
    <name type="scientific">Ephemerocybe angulata</name>
    <dbReference type="NCBI Taxonomy" id="980116"/>
    <lineage>
        <taxon>Eukaryota</taxon>
        <taxon>Fungi</taxon>
        <taxon>Dikarya</taxon>
        <taxon>Basidiomycota</taxon>
        <taxon>Agaricomycotina</taxon>
        <taxon>Agaricomycetes</taxon>
        <taxon>Agaricomycetidae</taxon>
        <taxon>Agaricales</taxon>
        <taxon>Agaricineae</taxon>
        <taxon>Psathyrellaceae</taxon>
        <taxon>Ephemerocybe</taxon>
    </lineage>
</organism>
<dbReference type="EMBL" id="JACGCI010000002">
    <property type="protein sequence ID" value="KAF6765305.1"/>
    <property type="molecule type" value="Genomic_DNA"/>
</dbReference>
<sequence length="353" mass="39799">MRPSKLRERVTNFLREIEARHMRFTFRPPMLLHYHSPRGELIEWAWYLLTRLMDSEGPSMLKRSSDYAQINSKIIAGHISSVLLHGEAYSETSISIVESLPSVHADPDRNMDIVNGEYVATCARNRCGYFERFFAVKESNVQIYPERGKQLLVDEINLRAHASSADHRSPEGVSRLAIINESSRREEGGLFQVVPDMGSTCPRIRERCLDAEEISVAVEQNASLQNDLMMGVNEERFWALFVQCHLCKTVMLRKPFATLHSCIQPHARRFSSQSAWRPAQGLPGRIPLPARRRTVFRVGAPTRLPQAVVEGTDTEIESANNADSDIPAAAPSSDGPTMLDILNDVMSNNVERS</sequence>
<proteinExistence type="predicted"/>
<dbReference type="AlphaFoldDB" id="A0A8H6ME73"/>
<dbReference type="OrthoDB" id="3048394at2759"/>
<protein>
    <submittedName>
        <fullName evidence="2">Uncharacterized protein</fullName>
    </submittedName>
</protein>